<dbReference type="Proteomes" id="UP000257109">
    <property type="component" value="Unassembled WGS sequence"/>
</dbReference>
<organism evidence="1 2">
    <name type="scientific">Mucuna pruriens</name>
    <name type="common">Velvet bean</name>
    <name type="synonym">Dolichos pruriens</name>
    <dbReference type="NCBI Taxonomy" id="157652"/>
    <lineage>
        <taxon>Eukaryota</taxon>
        <taxon>Viridiplantae</taxon>
        <taxon>Streptophyta</taxon>
        <taxon>Embryophyta</taxon>
        <taxon>Tracheophyta</taxon>
        <taxon>Spermatophyta</taxon>
        <taxon>Magnoliopsida</taxon>
        <taxon>eudicotyledons</taxon>
        <taxon>Gunneridae</taxon>
        <taxon>Pentapetalae</taxon>
        <taxon>rosids</taxon>
        <taxon>fabids</taxon>
        <taxon>Fabales</taxon>
        <taxon>Fabaceae</taxon>
        <taxon>Papilionoideae</taxon>
        <taxon>50 kb inversion clade</taxon>
        <taxon>NPAAA clade</taxon>
        <taxon>indigoferoid/millettioid clade</taxon>
        <taxon>Phaseoleae</taxon>
        <taxon>Mucuna</taxon>
    </lineage>
</organism>
<protein>
    <submittedName>
        <fullName evidence="1">Uncharacterized protein</fullName>
    </submittedName>
</protein>
<feature type="non-terminal residue" evidence="1">
    <location>
        <position position="1"/>
    </location>
</feature>
<comment type="caution">
    <text evidence="1">The sequence shown here is derived from an EMBL/GenBank/DDBJ whole genome shotgun (WGS) entry which is preliminary data.</text>
</comment>
<keyword evidence="2" id="KW-1185">Reference proteome</keyword>
<accession>A0A371EE06</accession>
<evidence type="ECO:0000313" key="1">
    <source>
        <dbReference type="EMBL" id="RDX64194.1"/>
    </source>
</evidence>
<sequence>MLCHSSSGGFHLNSGSPLSRNFSYSMAPLAKACLRALGWQFSSPMTIKIGGLKLLPFSDQIFKDSSAKEKNS</sequence>
<reference evidence="1" key="1">
    <citation type="submission" date="2018-05" db="EMBL/GenBank/DDBJ databases">
        <title>Draft genome of Mucuna pruriens seed.</title>
        <authorList>
            <person name="Nnadi N.E."/>
            <person name="Vos R."/>
            <person name="Hasami M.H."/>
            <person name="Devisetty U.K."/>
            <person name="Aguiy J.C."/>
        </authorList>
    </citation>
    <scope>NUCLEOTIDE SEQUENCE [LARGE SCALE GENOMIC DNA]</scope>
    <source>
        <strain evidence="1">JCA_2017</strain>
    </source>
</reference>
<dbReference type="EMBL" id="QJKJ01014501">
    <property type="protein sequence ID" value="RDX64194.1"/>
    <property type="molecule type" value="Genomic_DNA"/>
</dbReference>
<dbReference type="AlphaFoldDB" id="A0A371EE06"/>
<proteinExistence type="predicted"/>
<evidence type="ECO:0000313" key="2">
    <source>
        <dbReference type="Proteomes" id="UP000257109"/>
    </source>
</evidence>
<gene>
    <name evidence="1" type="ORF">CR513_57273</name>
</gene>
<name>A0A371EE06_MUCPR</name>